<dbReference type="KEGG" id="nnv:QNH39_10610"/>
<evidence type="ECO:0000256" key="2">
    <source>
        <dbReference type="SAM" id="SignalP"/>
    </source>
</evidence>
<name>A0AA95MVP4_9BACI</name>
<evidence type="ECO:0000259" key="3">
    <source>
        <dbReference type="Pfam" id="PF03413"/>
    </source>
</evidence>
<protein>
    <submittedName>
        <fullName evidence="4">PepSY domain-containing protein</fullName>
    </submittedName>
</protein>
<feature type="region of interest" description="Disordered" evidence="1">
    <location>
        <begin position="88"/>
        <end position="131"/>
    </location>
</feature>
<dbReference type="RefSeq" id="WP_066085737.1">
    <property type="nucleotide sequence ID" value="NZ_CP126114.1"/>
</dbReference>
<feature type="domain" description="PepSY" evidence="3">
    <location>
        <begin position="34"/>
        <end position="92"/>
    </location>
</feature>
<keyword evidence="2" id="KW-0732">Signal</keyword>
<feature type="compositionally biased region" description="Basic and acidic residues" evidence="1">
    <location>
        <begin position="90"/>
        <end position="119"/>
    </location>
</feature>
<dbReference type="Proteomes" id="UP001178288">
    <property type="component" value="Chromosome"/>
</dbReference>
<evidence type="ECO:0000313" key="5">
    <source>
        <dbReference type="Proteomes" id="UP001178288"/>
    </source>
</evidence>
<proteinExistence type="predicted"/>
<feature type="chain" id="PRO_5041671869" evidence="2">
    <location>
        <begin position="21"/>
        <end position="131"/>
    </location>
</feature>
<accession>A0AA95MVP4</accession>
<feature type="compositionally biased region" description="Acidic residues" evidence="1">
    <location>
        <begin position="120"/>
        <end position="131"/>
    </location>
</feature>
<feature type="signal peptide" evidence="2">
    <location>
        <begin position="1"/>
        <end position="20"/>
    </location>
</feature>
<dbReference type="AlphaFoldDB" id="A0AA95MVP4"/>
<evidence type="ECO:0000256" key="1">
    <source>
        <dbReference type="SAM" id="MobiDB-lite"/>
    </source>
</evidence>
<sequence>MKKLIMLLTLLIPISFTAFGHVNASHLLDAKANRITEKEAGEIALKKVKGEIIHVKLEMDDGREHYEVKIKKAGTFYEVEIDAKTGQVLEVEKEGSHRGDDDGHGDDDSHGDDDRHGDDDGHDGDDDHLDD</sequence>
<dbReference type="EMBL" id="CP126114">
    <property type="protein sequence ID" value="WHY88251.1"/>
    <property type="molecule type" value="Genomic_DNA"/>
</dbReference>
<reference evidence="4" key="1">
    <citation type="submission" date="2023-05" db="EMBL/GenBank/DDBJ databases">
        <title>Comparative genomics of Bacillaceae isolates and their secondary metabolite potential.</title>
        <authorList>
            <person name="Song L."/>
            <person name="Nielsen L.J."/>
            <person name="Mohite O."/>
            <person name="Xu X."/>
            <person name="Weber T."/>
            <person name="Kovacs A.T."/>
        </authorList>
    </citation>
    <scope>NUCLEOTIDE SEQUENCE</scope>
    <source>
        <strain evidence="4">XLM17</strain>
    </source>
</reference>
<dbReference type="InterPro" id="IPR025711">
    <property type="entry name" value="PepSY"/>
</dbReference>
<dbReference type="Pfam" id="PF03413">
    <property type="entry name" value="PepSY"/>
    <property type="match status" value="1"/>
</dbReference>
<evidence type="ECO:0000313" key="4">
    <source>
        <dbReference type="EMBL" id="WHY88251.1"/>
    </source>
</evidence>
<gene>
    <name evidence="4" type="ORF">QNH39_10610</name>
</gene>
<keyword evidence="5" id="KW-1185">Reference proteome</keyword>
<organism evidence="4 5">
    <name type="scientific">Neobacillus novalis</name>
    <dbReference type="NCBI Taxonomy" id="220687"/>
    <lineage>
        <taxon>Bacteria</taxon>
        <taxon>Bacillati</taxon>
        <taxon>Bacillota</taxon>
        <taxon>Bacilli</taxon>
        <taxon>Bacillales</taxon>
        <taxon>Bacillaceae</taxon>
        <taxon>Neobacillus</taxon>
    </lineage>
</organism>
<dbReference type="Gene3D" id="3.10.450.40">
    <property type="match status" value="1"/>
</dbReference>